<reference evidence="12 13" key="1">
    <citation type="submission" date="2024-01" db="EMBL/GenBank/DDBJ databases">
        <title>The diversity of rhizobia nodulating Mimosa spp. in eleven states of Brazil covering several biomes is determined by host plant, location, and edaphic factors.</title>
        <authorList>
            <person name="Rouws L."/>
            <person name="Barauna A."/>
            <person name="Beukes C."/>
            <person name="De Faria S.M."/>
            <person name="Gross E."/>
            <person name="Dos Reis Junior F.B."/>
            <person name="Simon M."/>
            <person name="Maluk M."/>
            <person name="Odee D.W."/>
            <person name="Kenicer G."/>
            <person name="Young J.P.W."/>
            <person name="Reis V.M."/>
            <person name="Zilli J."/>
            <person name="James E.K."/>
        </authorList>
    </citation>
    <scope>NUCLEOTIDE SEQUENCE [LARGE SCALE GENOMIC DNA]</scope>
    <source>
        <strain evidence="12 13">JPY77</strain>
    </source>
</reference>
<feature type="domain" description="EAL" evidence="11">
    <location>
        <begin position="254"/>
        <end position="503"/>
    </location>
</feature>
<keyword evidence="6" id="KW-0378">Hydrolase</keyword>
<evidence type="ECO:0000256" key="10">
    <source>
        <dbReference type="SAM" id="Phobius"/>
    </source>
</evidence>
<dbReference type="Proteomes" id="UP001494588">
    <property type="component" value="Unassembled WGS sequence"/>
</dbReference>
<comment type="subcellular location">
    <subcellularLocation>
        <location evidence="1">Cell membrane</location>
        <topology evidence="1">Multi-pass membrane protein</topology>
    </subcellularLocation>
</comment>
<proteinExistence type="predicted"/>
<evidence type="ECO:0000259" key="11">
    <source>
        <dbReference type="PROSITE" id="PS50883"/>
    </source>
</evidence>
<dbReference type="InterPro" id="IPR024744">
    <property type="entry name" value="CSS-motif_dom"/>
</dbReference>
<protein>
    <recommendedName>
        <fullName evidence="2">cyclic-guanylate-specific phosphodiesterase</fullName>
        <ecNumber evidence="2">3.1.4.52</ecNumber>
    </recommendedName>
</protein>
<dbReference type="PANTHER" id="PTHR33121:SF70">
    <property type="entry name" value="SIGNALING PROTEIN YKOW"/>
    <property type="match status" value="1"/>
</dbReference>
<keyword evidence="4" id="KW-0973">c-di-GMP</keyword>
<evidence type="ECO:0000256" key="9">
    <source>
        <dbReference type="ARBA" id="ARBA00034290"/>
    </source>
</evidence>
<dbReference type="SUPFAM" id="SSF141868">
    <property type="entry name" value="EAL domain-like"/>
    <property type="match status" value="1"/>
</dbReference>
<evidence type="ECO:0000256" key="3">
    <source>
        <dbReference type="ARBA" id="ARBA00022475"/>
    </source>
</evidence>
<name>A0ABU9Q865_9BURK</name>
<evidence type="ECO:0000256" key="6">
    <source>
        <dbReference type="ARBA" id="ARBA00022801"/>
    </source>
</evidence>
<organism evidence="12 13">
    <name type="scientific">Paraburkholderia sabiae</name>
    <dbReference type="NCBI Taxonomy" id="273251"/>
    <lineage>
        <taxon>Bacteria</taxon>
        <taxon>Pseudomonadati</taxon>
        <taxon>Pseudomonadota</taxon>
        <taxon>Betaproteobacteria</taxon>
        <taxon>Burkholderiales</taxon>
        <taxon>Burkholderiaceae</taxon>
        <taxon>Paraburkholderia</taxon>
    </lineage>
</organism>
<dbReference type="CDD" id="cd01948">
    <property type="entry name" value="EAL"/>
    <property type="match status" value="1"/>
</dbReference>
<evidence type="ECO:0000256" key="5">
    <source>
        <dbReference type="ARBA" id="ARBA00022692"/>
    </source>
</evidence>
<dbReference type="SMART" id="SM00052">
    <property type="entry name" value="EAL"/>
    <property type="match status" value="1"/>
</dbReference>
<dbReference type="RefSeq" id="WP_201649898.1">
    <property type="nucleotide sequence ID" value="NZ_CAJHCS010000006.1"/>
</dbReference>
<dbReference type="Pfam" id="PF12792">
    <property type="entry name" value="CSS-motif"/>
    <property type="match status" value="1"/>
</dbReference>
<evidence type="ECO:0000256" key="4">
    <source>
        <dbReference type="ARBA" id="ARBA00022636"/>
    </source>
</evidence>
<keyword evidence="7 10" id="KW-1133">Transmembrane helix</keyword>
<comment type="catalytic activity">
    <reaction evidence="9">
        <text>3',3'-c-di-GMP + H2O = 5'-phosphoguanylyl(3'-&gt;5')guanosine + H(+)</text>
        <dbReference type="Rhea" id="RHEA:24902"/>
        <dbReference type="ChEBI" id="CHEBI:15377"/>
        <dbReference type="ChEBI" id="CHEBI:15378"/>
        <dbReference type="ChEBI" id="CHEBI:58754"/>
        <dbReference type="ChEBI" id="CHEBI:58805"/>
        <dbReference type="EC" id="3.1.4.52"/>
    </reaction>
</comment>
<evidence type="ECO:0000256" key="7">
    <source>
        <dbReference type="ARBA" id="ARBA00022989"/>
    </source>
</evidence>
<keyword evidence="3" id="KW-1003">Cell membrane</keyword>
<evidence type="ECO:0000313" key="13">
    <source>
        <dbReference type="Proteomes" id="UP001494588"/>
    </source>
</evidence>
<keyword evidence="5 10" id="KW-0812">Transmembrane</keyword>
<dbReference type="PROSITE" id="PS50883">
    <property type="entry name" value="EAL"/>
    <property type="match status" value="1"/>
</dbReference>
<dbReference type="Gene3D" id="3.20.20.450">
    <property type="entry name" value="EAL domain"/>
    <property type="match status" value="1"/>
</dbReference>
<accession>A0ABU9Q865</accession>
<dbReference type="PANTHER" id="PTHR33121">
    <property type="entry name" value="CYCLIC DI-GMP PHOSPHODIESTERASE PDEF"/>
    <property type="match status" value="1"/>
</dbReference>
<sequence>MLALIVTVVCGACVLVTAALWARHADQAAIRERESLIAGDMVASIDRILDSVVSRAHLELSTLPGRPCPLVEHRLSELQSYVLYVRSVNLVANHNIYCSSALGPIDVPLTAYLSPAATRFTLDLLSGTPQQPQTPVMPLYVPTSKDTGLLYLVEASYLADTLAHGVRYEAGDVVLVVTNDRALDARGETIAADSVASLRGTRVSSPRWGFSIVVVAAPSFVAHTQWKFGLLAGAVAILINLLIAAAYLIAFAPRRLLLSAVRRALKHGQLHFAYQPVVEIATRRITGVEALIRWTHPRWGAVSPAAFMTEVERSSVLASVTRFALQRATDDIIQKTDIRPLRIAINVAPMDLERKDFVADVLAVKEKLPADITLVLEVTERFLIDKHPRTDVIFNMLKAHGVRFAIDDFGTQHSNLDLLGRFPFDYVKIDGQFVRQVDRQGCELIRAIAAVSKHYGMEVIAEGVETESQHEALRNLGIPYGQGYLYQRPVPVSQLFADTGANVLTTRTRVTH</sequence>
<dbReference type="InterPro" id="IPR050706">
    <property type="entry name" value="Cyclic-di-GMP_PDE-like"/>
</dbReference>
<dbReference type="EC" id="3.1.4.52" evidence="2"/>
<evidence type="ECO:0000256" key="1">
    <source>
        <dbReference type="ARBA" id="ARBA00004651"/>
    </source>
</evidence>
<comment type="caution">
    <text evidence="12">The sequence shown here is derived from an EMBL/GenBank/DDBJ whole genome shotgun (WGS) entry which is preliminary data.</text>
</comment>
<dbReference type="InterPro" id="IPR035919">
    <property type="entry name" value="EAL_sf"/>
</dbReference>
<keyword evidence="13" id="KW-1185">Reference proteome</keyword>
<feature type="transmembrane region" description="Helical" evidence="10">
    <location>
        <begin position="228"/>
        <end position="252"/>
    </location>
</feature>
<dbReference type="Pfam" id="PF00563">
    <property type="entry name" value="EAL"/>
    <property type="match status" value="1"/>
</dbReference>
<keyword evidence="8 10" id="KW-0472">Membrane</keyword>
<gene>
    <name evidence="12" type="ORF">V4C55_07725</name>
</gene>
<evidence type="ECO:0000256" key="8">
    <source>
        <dbReference type="ARBA" id="ARBA00023136"/>
    </source>
</evidence>
<evidence type="ECO:0000313" key="12">
    <source>
        <dbReference type="EMBL" id="MEM5285592.1"/>
    </source>
</evidence>
<dbReference type="InterPro" id="IPR001633">
    <property type="entry name" value="EAL_dom"/>
</dbReference>
<evidence type="ECO:0000256" key="2">
    <source>
        <dbReference type="ARBA" id="ARBA00012282"/>
    </source>
</evidence>
<dbReference type="EMBL" id="JAZHGC010000005">
    <property type="protein sequence ID" value="MEM5285592.1"/>
    <property type="molecule type" value="Genomic_DNA"/>
</dbReference>